<accession>A0A2P5DG08</accession>
<keyword evidence="3" id="KW-1185">Reference proteome</keyword>
<feature type="region of interest" description="Disordered" evidence="1">
    <location>
        <begin position="75"/>
        <end position="101"/>
    </location>
</feature>
<feature type="non-terminal residue" evidence="2">
    <location>
        <position position="1"/>
    </location>
</feature>
<feature type="compositionally biased region" description="Basic and acidic residues" evidence="1">
    <location>
        <begin position="76"/>
        <end position="89"/>
    </location>
</feature>
<dbReference type="Proteomes" id="UP000237105">
    <property type="component" value="Unassembled WGS sequence"/>
</dbReference>
<comment type="caution">
    <text evidence="2">The sequence shown here is derived from an EMBL/GenBank/DDBJ whole genome shotgun (WGS) entry which is preliminary data.</text>
</comment>
<protein>
    <submittedName>
        <fullName evidence="2">Uncharacterized protein</fullName>
    </submittedName>
</protein>
<proteinExistence type="predicted"/>
<gene>
    <name evidence="2" type="ORF">PanWU01x14_066130</name>
</gene>
<reference evidence="3" key="1">
    <citation type="submission" date="2016-06" db="EMBL/GenBank/DDBJ databases">
        <title>Parallel loss of symbiosis genes in relatives of nitrogen-fixing non-legume Parasponia.</title>
        <authorList>
            <person name="Van Velzen R."/>
            <person name="Holmer R."/>
            <person name="Bu F."/>
            <person name="Rutten L."/>
            <person name="Van Zeijl A."/>
            <person name="Liu W."/>
            <person name="Santuari L."/>
            <person name="Cao Q."/>
            <person name="Sharma T."/>
            <person name="Shen D."/>
            <person name="Roswanjaya Y."/>
            <person name="Wardhani T."/>
            <person name="Kalhor M.S."/>
            <person name="Jansen J."/>
            <person name="Van den Hoogen J."/>
            <person name="Gungor B."/>
            <person name="Hartog M."/>
            <person name="Hontelez J."/>
            <person name="Verver J."/>
            <person name="Yang W.-C."/>
            <person name="Schijlen E."/>
            <person name="Repin R."/>
            <person name="Schilthuizen M."/>
            <person name="Schranz E."/>
            <person name="Heidstra R."/>
            <person name="Miyata K."/>
            <person name="Fedorova E."/>
            <person name="Kohlen W."/>
            <person name="Bisseling T."/>
            <person name="Smit S."/>
            <person name="Geurts R."/>
        </authorList>
    </citation>
    <scope>NUCLEOTIDE SEQUENCE [LARGE SCALE GENOMIC DNA]</scope>
    <source>
        <strain evidence="3">cv. WU1-14</strain>
    </source>
</reference>
<dbReference type="OrthoDB" id="10303668at2759"/>
<dbReference type="EMBL" id="JXTB01000040">
    <property type="protein sequence ID" value="PON72222.1"/>
    <property type="molecule type" value="Genomic_DNA"/>
</dbReference>
<name>A0A2P5DG08_PARAD</name>
<evidence type="ECO:0000313" key="2">
    <source>
        <dbReference type="EMBL" id="PON72222.1"/>
    </source>
</evidence>
<evidence type="ECO:0000256" key="1">
    <source>
        <dbReference type="SAM" id="MobiDB-lite"/>
    </source>
</evidence>
<sequence length="141" mass="16262">HLNCSEHEFSRNHQHQLEQAEDQNCLQLGSILYRRFLRSQRGATAQGDTFQRQQQRAKCSQIGWADPPPVMCTLKPLEHGGRSRADKTQPRQRCCRDSNAPHPYLNRLQSDNCKFSSKVKKKLESVGHFVEQVMNSLEDAM</sequence>
<dbReference type="AlphaFoldDB" id="A0A2P5DG08"/>
<organism evidence="2 3">
    <name type="scientific">Parasponia andersonii</name>
    <name type="common">Sponia andersonii</name>
    <dbReference type="NCBI Taxonomy" id="3476"/>
    <lineage>
        <taxon>Eukaryota</taxon>
        <taxon>Viridiplantae</taxon>
        <taxon>Streptophyta</taxon>
        <taxon>Embryophyta</taxon>
        <taxon>Tracheophyta</taxon>
        <taxon>Spermatophyta</taxon>
        <taxon>Magnoliopsida</taxon>
        <taxon>eudicotyledons</taxon>
        <taxon>Gunneridae</taxon>
        <taxon>Pentapetalae</taxon>
        <taxon>rosids</taxon>
        <taxon>fabids</taxon>
        <taxon>Rosales</taxon>
        <taxon>Cannabaceae</taxon>
        <taxon>Parasponia</taxon>
    </lineage>
</organism>
<evidence type="ECO:0000313" key="3">
    <source>
        <dbReference type="Proteomes" id="UP000237105"/>
    </source>
</evidence>